<keyword evidence="3" id="KW-1185">Reference proteome</keyword>
<dbReference type="InterPro" id="IPR019674">
    <property type="entry name" value="Lipoprotein_LpqN/LpqT-like"/>
</dbReference>
<evidence type="ECO:0000313" key="2">
    <source>
        <dbReference type="EMBL" id="PWV73602.1"/>
    </source>
</evidence>
<dbReference type="Proteomes" id="UP000246410">
    <property type="component" value="Unassembled WGS sequence"/>
</dbReference>
<protein>
    <submittedName>
        <fullName evidence="2">Putative lipoprotein LpqN</fullName>
    </submittedName>
</protein>
<keyword evidence="1" id="KW-0732">Signal</keyword>
<name>A0A317NET2_9NOCA</name>
<proteinExistence type="predicted"/>
<organism evidence="2 3">
    <name type="scientific">Nocardia neocaledoniensis</name>
    <dbReference type="NCBI Taxonomy" id="236511"/>
    <lineage>
        <taxon>Bacteria</taxon>
        <taxon>Bacillati</taxon>
        <taxon>Actinomycetota</taxon>
        <taxon>Actinomycetes</taxon>
        <taxon>Mycobacteriales</taxon>
        <taxon>Nocardiaceae</taxon>
        <taxon>Nocardia</taxon>
    </lineage>
</organism>
<keyword evidence="2" id="KW-0449">Lipoprotein</keyword>
<evidence type="ECO:0000256" key="1">
    <source>
        <dbReference type="ARBA" id="ARBA00022729"/>
    </source>
</evidence>
<accession>A0A317NET2</accession>
<dbReference type="AlphaFoldDB" id="A0A317NET2"/>
<evidence type="ECO:0000313" key="3">
    <source>
        <dbReference type="Proteomes" id="UP000246410"/>
    </source>
</evidence>
<dbReference type="RefSeq" id="WP_110039173.1">
    <property type="nucleotide sequence ID" value="NZ_QGTL01000007.1"/>
</dbReference>
<dbReference type="Gene3D" id="3.40.1000.10">
    <property type="entry name" value="Mog1/PsbP, alpha/beta/alpha sandwich"/>
    <property type="match status" value="1"/>
</dbReference>
<reference evidence="2 3" key="1">
    <citation type="submission" date="2018-05" db="EMBL/GenBank/DDBJ databases">
        <title>Genomic Encyclopedia of Type Strains, Phase IV (KMG-IV): sequencing the most valuable type-strain genomes for metagenomic binning, comparative biology and taxonomic classification.</title>
        <authorList>
            <person name="Goeker M."/>
        </authorList>
    </citation>
    <scope>NUCLEOTIDE SEQUENCE [LARGE SCALE GENOMIC DNA]</scope>
    <source>
        <strain evidence="2 3">DSM 44717</strain>
    </source>
</reference>
<sequence>MNQSIAEYVHARGIRMIPVHTDTIGAPEVHVAPPEGWLAIGQDAMPGAYAAWANPPAGGGEWADNVLVMVGRLTERVDSSELLDCAFVDSRRLPNWIEQSAEFVDCDGYRSASISGLYTGGELRVRTRTRYLLIDVLDHDYLVQYTATVAADSADWEIIDQPSPMSVVWPSRR</sequence>
<comment type="caution">
    <text evidence="2">The sequence shown here is derived from an EMBL/GenBank/DDBJ whole genome shotgun (WGS) entry which is preliminary data.</text>
</comment>
<dbReference type="Pfam" id="PF10738">
    <property type="entry name" value="Lpp-LpqN"/>
    <property type="match status" value="1"/>
</dbReference>
<dbReference type="EMBL" id="QGTL01000007">
    <property type="protein sequence ID" value="PWV73602.1"/>
    <property type="molecule type" value="Genomic_DNA"/>
</dbReference>
<gene>
    <name evidence="2" type="ORF">DFR69_107229</name>
</gene>